<dbReference type="PANTHER" id="PTHR10357">
    <property type="entry name" value="ALPHA-AMYLASE FAMILY MEMBER"/>
    <property type="match status" value="1"/>
</dbReference>
<dbReference type="InterPro" id="IPR045857">
    <property type="entry name" value="O16G_dom_2"/>
</dbReference>
<dbReference type="EMBL" id="FUZU01000004">
    <property type="protein sequence ID" value="SKC87111.1"/>
    <property type="molecule type" value="Genomic_DNA"/>
</dbReference>
<dbReference type="Gene3D" id="3.90.400.10">
    <property type="entry name" value="Oligo-1,6-glucosidase, Domain 2"/>
    <property type="match status" value="1"/>
</dbReference>
<dbReference type="Gene3D" id="2.60.40.1180">
    <property type="entry name" value="Golgi alpha-mannosidase II"/>
    <property type="match status" value="1"/>
</dbReference>
<keyword evidence="3" id="KW-1185">Reference proteome</keyword>
<dbReference type="SMART" id="SM00642">
    <property type="entry name" value="Aamy"/>
    <property type="match status" value="1"/>
</dbReference>
<dbReference type="SUPFAM" id="SSF51011">
    <property type="entry name" value="Glycosyl hydrolase domain"/>
    <property type="match status" value="1"/>
</dbReference>
<dbReference type="CDD" id="cd11334">
    <property type="entry name" value="AmyAc_TreS"/>
    <property type="match status" value="1"/>
</dbReference>
<evidence type="ECO:0000313" key="2">
    <source>
        <dbReference type="EMBL" id="SKC87111.1"/>
    </source>
</evidence>
<dbReference type="Gene3D" id="3.20.20.80">
    <property type="entry name" value="Glycosidases"/>
    <property type="match status" value="1"/>
</dbReference>
<dbReference type="Proteomes" id="UP000190961">
    <property type="component" value="Unassembled WGS sequence"/>
</dbReference>
<dbReference type="InterPro" id="IPR017853">
    <property type="entry name" value="GH"/>
</dbReference>
<dbReference type="GO" id="GO:0016740">
    <property type="term" value="F:transferase activity"/>
    <property type="evidence" value="ECO:0007669"/>
    <property type="project" value="UniProtKB-KW"/>
</dbReference>
<dbReference type="AlphaFoldDB" id="A0A1T5MFT3"/>
<dbReference type="GO" id="GO:0005975">
    <property type="term" value="P:carbohydrate metabolic process"/>
    <property type="evidence" value="ECO:0007669"/>
    <property type="project" value="InterPro"/>
</dbReference>
<dbReference type="Pfam" id="PF16657">
    <property type="entry name" value="Malt_amylase_C"/>
    <property type="match status" value="1"/>
</dbReference>
<dbReference type="Pfam" id="PF00128">
    <property type="entry name" value="Alpha-amylase"/>
    <property type="match status" value="1"/>
</dbReference>
<keyword evidence="2" id="KW-0808">Transferase</keyword>
<dbReference type="InterPro" id="IPR032091">
    <property type="entry name" value="Malt_amylase-like_C"/>
</dbReference>
<gene>
    <name evidence="2" type="ORF">SAMN05660236_5336</name>
</gene>
<evidence type="ECO:0000313" key="3">
    <source>
        <dbReference type="Proteomes" id="UP000190961"/>
    </source>
</evidence>
<dbReference type="PANTHER" id="PTHR10357:SF219">
    <property type="entry name" value="MALTOSE ALPHA-D-GLUCOSYLTRANSFERASE"/>
    <property type="match status" value="1"/>
</dbReference>
<dbReference type="RefSeq" id="WP_079689816.1">
    <property type="nucleotide sequence ID" value="NZ_FUZU01000004.1"/>
</dbReference>
<accession>A0A1T5MFT3</accession>
<feature type="domain" description="Glycosyl hydrolase family 13 catalytic" evidence="1">
    <location>
        <begin position="57"/>
        <end position="467"/>
    </location>
</feature>
<dbReference type="InterPro" id="IPR006047">
    <property type="entry name" value="GH13_cat_dom"/>
</dbReference>
<name>A0A1T5MFT3_9BACT</name>
<organism evidence="2 3">
    <name type="scientific">Ohtaekwangia koreensis</name>
    <dbReference type="NCBI Taxonomy" id="688867"/>
    <lineage>
        <taxon>Bacteria</taxon>
        <taxon>Pseudomonadati</taxon>
        <taxon>Bacteroidota</taxon>
        <taxon>Cytophagia</taxon>
        <taxon>Cytophagales</taxon>
        <taxon>Fulvivirgaceae</taxon>
        <taxon>Ohtaekwangia</taxon>
    </lineage>
</organism>
<dbReference type="InterPro" id="IPR013780">
    <property type="entry name" value="Glyco_hydro_b"/>
</dbReference>
<evidence type="ECO:0000259" key="1">
    <source>
        <dbReference type="SMART" id="SM00642"/>
    </source>
</evidence>
<protein>
    <submittedName>
        <fullName evidence="2">Maltose alpha-D-glucosyltransferase/ alpha-amylase</fullName>
    </submittedName>
</protein>
<sequence length="583" mass="68299">MKKSALFIVSALVLVAIVLFIFQHQRKEITEEKINKEQVVSPDSTDELWYKKSIIYTLDVEVFKDSDHDGTCDFKGLISRLGYIDSLGADAIWLSPFQPTPNKDDGYDVSDYYQVDKRLGTLDDFTAFMQRAKALKMKVIMDLVVNHTSDQHPWFKEARSNKNSPYRPWYVWSKELPENYNVGMVFPGVQKTIWSYDSVANEFYYHRFYSFQPDLNSQYKPVRKEIKKIIKFWMDRGINGFRLDGVPFFIEIPQKTGEKFEHQYEMLTDMRHYVNSLDKDAIILGEANVLPDENKDFFGEHGDGMHMMFNFFVNQHLFYALATGKTDPLINALERTKEIPKNAEWGQFLRNHDEVDLGRLSEKEREEVYKKFGPEKNMQLYDRGIRRRLAPMMNNNKKQLQLAYSVLFSLPSTPVMRYGDELGMGDDLRLKERLSVRTPMQWNNTKNAGFTNNDKPVLPVINTGAFRYANINVSDEQADSSSFLNWTVKMVKLRKKCPEISFGQWDILDTGSEGILAIHYQWNNQHVITLHNFTEQKQEVTIRDKSLDNKTLRDMITAEYIQHSRDRQTVSLEGYGYKWFRVQ</sequence>
<proteinExistence type="predicted"/>
<dbReference type="SUPFAM" id="SSF51445">
    <property type="entry name" value="(Trans)glycosidases"/>
    <property type="match status" value="1"/>
</dbReference>
<dbReference type="STRING" id="688867.SAMN05660236_5336"/>
<dbReference type="OrthoDB" id="9806009at2"/>
<reference evidence="2 3" key="1">
    <citation type="submission" date="2017-02" db="EMBL/GenBank/DDBJ databases">
        <authorList>
            <person name="Peterson S.W."/>
        </authorList>
    </citation>
    <scope>NUCLEOTIDE SEQUENCE [LARGE SCALE GENOMIC DNA]</scope>
    <source>
        <strain evidence="2 3">DSM 25262</strain>
    </source>
</reference>